<dbReference type="AlphaFoldDB" id="A0AAD5SWM1"/>
<keyword evidence="2" id="KW-1185">Reference proteome</keyword>
<accession>A0AAD5SWM1</accession>
<dbReference type="EMBL" id="JADGJH010001747">
    <property type="protein sequence ID" value="KAJ3110302.1"/>
    <property type="molecule type" value="Genomic_DNA"/>
</dbReference>
<reference evidence="1" key="1">
    <citation type="submission" date="2020-05" db="EMBL/GenBank/DDBJ databases">
        <title>Phylogenomic resolution of chytrid fungi.</title>
        <authorList>
            <person name="Stajich J.E."/>
            <person name="Amses K."/>
            <person name="Simmons R."/>
            <person name="Seto K."/>
            <person name="Myers J."/>
            <person name="Bonds A."/>
            <person name="Quandt C.A."/>
            <person name="Barry K."/>
            <person name="Liu P."/>
            <person name="Grigoriev I."/>
            <person name="Longcore J.E."/>
            <person name="James T.Y."/>
        </authorList>
    </citation>
    <scope>NUCLEOTIDE SEQUENCE</scope>
    <source>
        <strain evidence="1">JEL0513</strain>
    </source>
</reference>
<name>A0AAD5SWM1_9FUNG</name>
<dbReference type="Proteomes" id="UP001211907">
    <property type="component" value="Unassembled WGS sequence"/>
</dbReference>
<sequence>MNAEMPPHLNMTLSLSLKKDADAKAEIAAVEANKEMSALEKTEAPSQYDTVVRSQAKAISLAASIILDEPIFSSLHKLGKDRVKQLIGALAVSKLCNPYVAIDTAAADKSHTSEKTYEIGAVYKTSDGTSHEFWANRINERTGEWAVWLDGVFACFADFRGMLTQLKKFAV</sequence>
<proteinExistence type="predicted"/>
<comment type="caution">
    <text evidence="1">The sequence shown here is derived from an EMBL/GenBank/DDBJ whole genome shotgun (WGS) entry which is preliminary data.</text>
</comment>
<organism evidence="1 2">
    <name type="scientific">Physocladia obscura</name>
    <dbReference type="NCBI Taxonomy" id="109957"/>
    <lineage>
        <taxon>Eukaryota</taxon>
        <taxon>Fungi</taxon>
        <taxon>Fungi incertae sedis</taxon>
        <taxon>Chytridiomycota</taxon>
        <taxon>Chytridiomycota incertae sedis</taxon>
        <taxon>Chytridiomycetes</taxon>
        <taxon>Chytridiales</taxon>
        <taxon>Chytriomycetaceae</taxon>
        <taxon>Physocladia</taxon>
    </lineage>
</organism>
<feature type="non-terminal residue" evidence="1">
    <location>
        <position position="171"/>
    </location>
</feature>
<protein>
    <submittedName>
        <fullName evidence="1">Uncharacterized protein</fullName>
    </submittedName>
</protein>
<evidence type="ECO:0000313" key="1">
    <source>
        <dbReference type="EMBL" id="KAJ3110302.1"/>
    </source>
</evidence>
<evidence type="ECO:0000313" key="2">
    <source>
        <dbReference type="Proteomes" id="UP001211907"/>
    </source>
</evidence>
<gene>
    <name evidence="1" type="ORF">HK100_003084</name>
</gene>